<dbReference type="EMBL" id="JPKZ01000509">
    <property type="protein sequence ID" value="KHN86923.1"/>
    <property type="molecule type" value="Genomic_DNA"/>
</dbReference>
<dbReference type="Proteomes" id="UP000031036">
    <property type="component" value="Unassembled WGS sequence"/>
</dbReference>
<evidence type="ECO:0000256" key="6">
    <source>
        <dbReference type="ARBA" id="ARBA00022691"/>
    </source>
</evidence>
<dbReference type="OMA" id="AFNKWSR"/>
<name>A0A0B2VZ40_TOXCA</name>
<keyword evidence="2" id="KW-0963">Cytoplasm</keyword>
<evidence type="ECO:0000256" key="13">
    <source>
        <dbReference type="ARBA" id="ARBA00067484"/>
    </source>
</evidence>
<keyword evidence="8 15" id="KW-0694">RNA-binding</keyword>
<dbReference type="PANTHER" id="PTHR13370:SF3">
    <property type="entry name" value="TRNA (GUANINE(10)-N2)-METHYLTRANSFERASE HOMOLOG"/>
    <property type="match status" value="1"/>
</dbReference>
<evidence type="ECO:0000256" key="5">
    <source>
        <dbReference type="ARBA" id="ARBA00022679"/>
    </source>
</evidence>
<dbReference type="GO" id="GO:0032259">
    <property type="term" value="P:methylation"/>
    <property type="evidence" value="ECO:0007669"/>
    <property type="project" value="UniProtKB-UniRule"/>
</dbReference>
<evidence type="ECO:0000256" key="1">
    <source>
        <dbReference type="ARBA" id="ARBA00004496"/>
    </source>
</evidence>
<dbReference type="OrthoDB" id="296065at2759"/>
<evidence type="ECO:0000256" key="12">
    <source>
        <dbReference type="ARBA" id="ARBA00066937"/>
    </source>
</evidence>
<protein>
    <recommendedName>
        <fullName evidence="13">tRNA (guanine(10)-N(2))-methyltransferase TRMT11</fullName>
        <ecNumber evidence="12">2.1.1.214</ecNumber>
    </recommendedName>
    <alternativeName>
        <fullName evidence="14">tRNA methyltransferase 11 homolog</fullName>
    </alternativeName>
</protein>
<dbReference type="PIRSF" id="PIRSF017259">
    <property type="entry name" value="tRNA_mtfrase_TRM11"/>
    <property type="match status" value="1"/>
</dbReference>
<dbReference type="GO" id="GO:0160102">
    <property type="term" value="F:tRNA (guanine(10)-N2)-methyltransferase activity"/>
    <property type="evidence" value="ECO:0007669"/>
    <property type="project" value="UniProtKB-EC"/>
</dbReference>
<dbReference type="GO" id="GO:0005737">
    <property type="term" value="C:cytoplasm"/>
    <property type="evidence" value="ECO:0007669"/>
    <property type="project" value="UniProtKB-SubCell"/>
</dbReference>
<dbReference type="InterPro" id="IPR000241">
    <property type="entry name" value="RlmKL-like_Mtase"/>
</dbReference>
<sequence>MKRYVFVFSQSHVDFRVAEFESVCSLLHIDACCSNSLPVQKHVVTLEFESDTCVERILSRSMLIKTAMELISVSNDYKSLIEDIHNKATQLEKYNSSQQSFAIRIRPIGRKRDANYCNEIIDKLGDVLPLDKSPIDLENACNVFTVIEEYGTSGGCDPPLDVVYFGRLIGHGQFRLKNSYNLKKRCYIGNTTMDPELAFIQANLIKANTGSIVLDPFCGTGGLLISAAHFGAAVIGTEINYQIARAIGKSSRVGQKFLTADESVAANFVQYGTEDRFMSLIIADASRHQIWARRSGKEDGIFDAIVADPPYGVREKGRKVGNKERKAHWTLPGSEHEVHYPEKTKYALSSVFLDLLDLATCVLVLGGRLSFWFPVFRDEYSEAIIPRHDALRLVANCEQPLGNKYSRRLLVYEKVRSRRDNEKAYVEEDCYAETTFRQRIFINNN</sequence>
<evidence type="ECO:0000256" key="15">
    <source>
        <dbReference type="PROSITE-ProRule" id="PRU00959"/>
    </source>
</evidence>
<organism evidence="18 19">
    <name type="scientific">Toxocara canis</name>
    <name type="common">Canine roundworm</name>
    <dbReference type="NCBI Taxonomy" id="6265"/>
    <lineage>
        <taxon>Eukaryota</taxon>
        <taxon>Metazoa</taxon>
        <taxon>Ecdysozoa</taxon>
        <taxon>Nematoda</taxon>
        <taxon>Chromadorea</taxon>
        <taxon>Rhabditida</taxon>
        <taxon>Spirurina</taxon>
        <taxon>Ascaridomorpha</taxon>
        <taxon>Ascaridoidea</taxon>
        <taxon>Toxocaridae</taxon>
        <taxon>Toxocara</taxon>
    </lineage>
</organism>
<feature type="domain" description="Ribosomal RNA large subunit methyltransferase K/L-like methyltransferase" evidence="16">
    <location>
        <begin position="184"/>
        <end position="316"/>
    </location>
</feature>
<accession>A0A0B2VZ40</accession>
<gene>
    <name evidence="18" type="primary">Trmt11</name>
    <name evidence="18" type="ORF">Tcan_15104</name>
</gene>
<dbReference type="PRINTS" id="PR00507">
    <property type="entry name" value="N12N6MTFRASE"/>
</dbReference>
<dbReference type="Pfam" id="PF01170">
    <property type="entry name" value="UPF0020"/>
    <property type="match status" value="1"/>
</dbReference>
<evidence type="ECO:0000313" key="19">
    <source>
        <dbReference type="Proteomes" id="UP000031036"/>
    </source>
</evidence>
<evidence type="ECO:0000256" key="3">
    <source>
        <dbReference type="ARBA" id="ARBA00022555"/>
    </source>
</evidence>
<keyword evidence="7 15" id="KW-0819">tRNA processing</keyword>
<feature type="domain" description="tRNA (guanine(10)-N(2))-methyltransferase TRMT11 N-terminal" evidence="17">
    <location>
        <begin position="3"/>
        <end position="172"/>
    </location>
</feature>
<evidence type="ECO:0000256" key="14">
    <source>
        <dbReference type="ARBA" id="ARBA00075308"/>
    </source>
</evidence>
<dbReference type="PROSITE" id="PS51627">
    <property type="entry name" value="SAM_MT_TRM11"/>
    <property type="match status" value="1"/>
</dbReference>
<comment type="catalytic activity">
    <reaction evidence="9">
        <text>guanosine(10) in tRNA + S-adenosyl-L-methionine = N(2)-methylguanosine(10) in tRNA + S-adenosyl-L-homocysteine + H(+)</text>
        <dbReference type="Rhea" id="RHEA:43128"/>
        <dbReference type="Rhea" id="RHEA-COMP:10355"/>
        <dbReference type="Rhea" id="RHEA-COMP:10357"/>
        <dbReference type="ChEBI" id="CHEBI:15378"/>
        <dbReference type="ChEBI" id="CHEBI:57856"/>
        <dbReference type="ChEBI" id="CHEBI:59789"/>
        <dbReference type="ChEBI" id="CHEBI:74269"/>
        <dbReference type="ChEBI" id="CHEBI:74481"/>
        <dbReference type="EC" id="2.1.1.214"/>
    </reaction>
    <physiologicalReaction direction="left-to-right" evidence="9">
        <dbReference type="Rhea" id="RHEA:43129"/>
    </physiologicalReaction>
</comment>
<evidence type="ECO:0000313" key="18">
    <source>
        <dbReference type="EMBL" id="KHN86923.1"/>
    </source>
</evidence>
<dbReference type="InterPro" id="IPR059073">
    <property type="entry name" value="TRMT11_N"/>
</dbReference>
<keyword evidence="19" id="KW-1185">Reference proteome</keyword>
<evidence type="ECO:0000256" key="4">
    <source>
        <dbReference type="ARBA" id="ARBA00022603"/>
    </source>
</evidence>
<dbReference type="PANTHER" id="PTHR13370">
    <property type="entry name" value="RNA METHYLASE-RELATED"/>
    <property type="match status" value="1"/>
</dbReference>
<dbReference type="Gene3D" id="3.40.50.150">
    <property type="entry name" value="Vaccinia Virus protein VP39"/>
    <property type="match status" value="1"/>
</dbReference>
<dbReference type="PROSITE" id="PS00092">
    <property type="entry name" value="N6_MTASE"/>
    <property type="match status" value="1"/>
</dbReference>
<keyword evidence="6 15" id="KW-0949">S-adenosyl-L-methionine</keyword>
<evidence type="ECO:0000256" key="9">
    <source>
        <dbReference type="ARBA" id="ARBA00050985"/>
    </source>
</evidence>
<keyword evidence="3 15" id="KW-0820">tRNA-binding</keyword>
<dbReference type="GO" id="GO:0043527">
    <property type="term" value="C:tRNA methyltransferase complex"/>
    <property type="evidence" value="ECO:0007669"/>
    <property type="project" value="UniProtKB-ARBA"/>
</dbReference>
<dbReference type="GO" id="GO:0000049">
    <property type="term" value="F:tRNA binding"/>
    <property type="evidence" value="ECO:0007669"/>
    <property type="project" value="UniProtKB-UniRule"/>
</dbReference>
<evidence type="ECO:0000259" key="17">
    <source>
        <dbReference type="Pfam" id="PF25904"/>
    </source>
</evidence>
<comment type="function">
    <text evidence="10">Catalytic subunit of the TRMT11-TRM112 methyltransferase complex, that specifically mediates the S-adenosyl-L-methionine-dependent N(2)-methylation of guanosine nucleotide at position 10 (m2G10) in tRNAs. This is one of the major tRNA (guanine-N(2))-methyltransferases.</text>
</comment>
<evidence type="ECO:0000256" key="8">
    <source>
        <dbReference type="ARBA" id="ARBA00022884"/>
    </source>
</evidence>
<evidence type="ECO:0000256" key="11">
    <source>
        <dbReference type="ARBA" id="ARBA00065434"/>
    </source>
</evidence>
<dbReference type="InterPro" id="IPR016691">
    <property type="entry name" value="TRMT11"/>
</dbReference>
<keyword evidence="4 15" id="KW-0489">Methyltransferase</keyword>
<dbReference type="InterPro" id="IPR029063">
    <property type="entry name" value="SAM-dependent_MTases_sf"/>
</dbReference>
<dbReference type="STRING" id="6265.A0A0B2VZ40"/>
<dbReference type="CDD" id="cd02440">
    <property type="entry name" value="AdoMet_MTases"/>
    <property type="match status" value="1"/>
</dbReference>
<dbReference type="Pfam" id="PF25904">
    <property type="entry name" value="Tmrp11_N"/>
    <property type="match status" value="1"/>
</dbReference>
<evidence type="ECO:0000256" key="7">
    <source>
        <dbReference type="ARBA" id="ARBA00022694"/>
    </source>
</evidence>
<evidence type="ECO:0000256" key="2">
    <source>
        <dbReference type="ARBA" id="ARBA00022490"/>
    </source>
</evidence>
<comment type="subcellular location">
    <subcellularLocation>
        <location evidence="1">Cytoplasm</location>
    </subcellularLocation>
</comment>
<evidence type="ECO:0000259" key="16">
    <source>
        <dbReference type="Pfam" id="PF01170"/>
    </source>
</evidence>
<comment type="caution">
    <text evidence="18">The sequence shown here is derived from an EMBL/GenBank/DDBJ whole genome shotgun (WGS) entry which is preliminary data.</text>
</comment>
<dbReference type="EC" id="2.1.1.214" evidence="12"/>
<keyword evidence="5 15" id="KW-0808">Transferase</keyword>
<evidence type="ECO:0000256" key="10">
    <source>
        <dbReference type="ARBA" id="ARBA00056270"/>
    </source>
</evidence>
<comment type="subunit">
    <text evidence="11">Part of the heterodimeric TRMT11-TRM112 methyltransferase complex; this complex forms an active tRNA methyltransferase, where TRMT112 acts as an activator of the catalytic subunit TRMT11.</text>
</comment>
<dbReference type="InterPro" id="IPR002052">
    <property type="entry name" value="DNA_methylase_N6_adenine_CS"/>
</dbReference>
<dbReference type="AlphaFoldDB" id="A0A0B2VZ40"/>
<dbReference type="SUPFAM" id="SSF53335">
    <property type="entry name" value="S-adenosyl-L-methionine-dependent methyltransferases"/>
    <property type="match status" value="1"/>
</dbReference>
<comment type="similarity">
    <text evidence="15">Belongs to the class I-like SAM-binding methyltransferase superfamily. TRM11 methyltransferase family.</text>
</comment>
<reference evidence="18 19" key="1">
    <citation type="submission" date="2014-11" db="EMBL/GenBank/DDBJ databases">
        <title>Genetic blueprint of the zoonotic pathogen Toxocara canis.</title>
        <authorList>
            <person name="Zhu X.-Q."/>
            <person name="Korhonen P.K."/>
            <person name="Cai H."/>
            <person name="Young N.D."/>
            <person name="Nejsum P."/>
            <person name="von Samson-Himmelstjerna G."/>
            <person name="Boag P.R."/>
            <person name="Tan P."/>
            <person name="Li Q."/>
            <person name="Min J."/>
            <person name="Yang Y."/>
            <person name="Wang X."/>
            <person name="Fang X."/>
            <person name="Hall R.S."/>
            <person name="Hofmann A."/>
            <person name="Sternberg P.W."/>
            <person name="Jex A.R."/>
            <person name="Gasser R.B."/>
        </authorList>
    </citation>
    <scope>NUCLEOTIDE SEQUENCE [LARGE SCALE GENOMIC DNA]</scope>
    <source>
        <strain evidence="18">PN_DK_2014</strain>
    </source>
</reference>
<dbReference type="GO" id="GO:0008033">
    <property type="term" value="P:tRNA processing"/>
    <property type="evidence" value="ECO:0007669"/>
    <property type="project" value="UniProtKB-UniRule"/>
</dbReference>
<proteinExistence type="inferred from homology"/>